<gene>
    <name evidence="2" type="ORF">BDV40DRAFT_67887</name>
</gene>
<keyword evidence="1" id="KW-0472">Membrane</keyword>
<name>A0A5N6UEV2_ASPTM</name>
<sequence length="75" mass="8655">MPALQPISVAIAFFSSLYILFCIPFSNYVRLMFWKNTNGPSLERTRAIMLYSAGSFYCLVSCSWVKTEDRENRVC</sequence>
<evidence type="ECO:0000313" key="2">
    <source>
        <dbReference type="EMBL" id="KAE8156761.1"/>
    </source>
</evidence>
<evidence type="ECO:0000256" key="1">
    <source>
        <dbReference type="SAM" id="Phobius"/>
    </source>
</evidence>
<feature type="transmembrane region" description="Helical" evidence="1">
    <location>
        <begin position="7"/>
        <end position="28"/>
    </location>
</feature>
<accession>A0A5N6UEV2</accession>
<keyword evidence="1" id="KW-0812">Transmembrane</keyword>
<organism evidence="2 3">
    <name type="scientific">Aspergillus tamarii</name>
    <dbReference type="NCBI Taxonomy" id="41984"/>
    <lineage>
        <taxon>Eukaryota</taxon>
        <taxon>Fungi</taxon>
        <taxon>Dikarya</taxon>
        <taxon>Ascomycota</taxon>
        <taxon>Pezizomycotina</taxon>
        <taxon>Eurotiomycetes</taxon>
        <taxon>Eurotiomycetidae</taxon>
        <taxon>Eurotiales</taxon>
        <taxon>Aspergillaceae</taxon>
        <taxon>Aspergillus</taxon>
        <taxon>Aspergillus subgen. Circumdati</taxon>
    </lineage>
</organism>
<dbReference type="EMBL" id="ML738747">
    <property type="protein sequence ID" value="KAE8156761.1"/>
    <property type="molecule type" value="Genomic_DNA"/>
</dbReference>
<keyword evidence="3" id="KW-1185">Reference proteome</keyword>
<proteinExistence type="predicted"/>
<feature type="transmembrane region" description="Helical" evidence="1">
    <location>
        <begin position="48"/>
        <end position="65"/>
    </location>
</feature>
<dbReference type="Proteomes" id="UP000326950">
    <property type="component" value="Unassembled WGS sequence"/>
</dbReference>
<keyword evidence="1" id="KW-1133">Transmembrane helix</keyword>
<reference evidence="2 3" key="1">
    <citation type="submission" date="2019-04" db="EMBL/GenBank/DDBJ databases">
        <title>Friends and foes A comparative genomics study of 23 Aspergillus species from section Flavi.</title>
        <authorList>
            <consortium name="DOE Joint Genome Institute"/>
            <person name="Kjaerbolling I."/>
            <person name="Vesth T."/>
            <person name="Frisvad J.C."/>
            <person name="Nybo J.L."/>
            <person name="Theobald S."/>
            <person name="Kildgaard S."/>
            <person name="Isbrandt T."/>
            <person name="Kuo A."/>
            <person name="Sato A."/>
            <person name="Lyhne E.K."/>
            <person name="Kogle M.E."/>
            <person name="Wiebenga A."/>
            <person name="Kun R.S."/>
            <person name="Lubbers R.J."/>
            <person name="Makela M.R."/>
            <person name="Barry K."/>
            <person name="Chovatia M."/>
            <person name="Clum A."/>
            <person name="Daum C."/>
            <person name="Haridas S."/>
            <person name="He G."/>
            <person name="LaButti K."/>
            <person name="Lipzen A."/>
            <person name="Mondo S."/>
            <person name="Riley R."/>
            <person name="Salamov A."/>
            <person name="Simmons B.A."/>
            <person name="Magnuson J.K."/>
            <person name="Henrissat B."/>
            <person name="Mortensen U.H."/>
            <person name="Larsen T.O."/>
            <person name="Devries R.P."/>
            <person name="Grigoriev I.V."/>
            <person name="Machida M."/>
            <person name="Baker S.E."/>
            <person name="Andersen M.R."/>
        </authorList>
    </citation>
    <scope>NUCLEOTIDE SEQUENCE [LARGE SCALE GENOMIC DNA]</scope>
    <source>
        <strain evidence="2 3">CBS 117626</strain>
    </source>
</reference>
<evidence type="ECO:0000313" key="3">
    <source>
        <dbReference type="Proteomes" id="UP000326950"/>
    </source>
</evidence>
<dbReference type="AlphaFoldDB" id="A0A5N6UEV2"/>
<protein>
    <submittedName>
        <fullName evidence="2">Uncharacterized protein</fullName>
    </submittedName>
</protein>